<dbReference type="NCBIfam" id="NF047832">
    <property type="entry name" value="caspase_w_EACC1"/>
    <property type="match status" value="1"/>
</dbReference>
<organism evidence="4 5">
    <name type="scientific">Streptomyces nigra</name>
    <dbReference type="NCBI Taxonomy" id="1827580"/>
    <lineage>
        <taxon>Bacteria</taxon>
        <taxon>Bacillati</taxon>
        <taxon>Actinomycetota</taxon>
        <taxon>Actinomycetes</taxon>
        <taxon>Kitasatosporales</taxon>
        <taxon>Streptomycetaceae</taxon>
        <taxon>Streptomyces</taxon>
    </lineage>
</organism>
<keyword evidence="2" id="KW-1133">Transmembrane helix</keyword>
<reference evidence="4 5" key="1">
    <citation type="submission" date="2022-10" db="EMBL/GenBank/DDBJ databases">
        <title>The complete genomes of actinobacterial strains from the NBC collection.</title>
        <authorList>
            <person name="Joergensen T.S."/>
            <person name="Alvarez Arevalo M."/>
            <person name="Sterndorff E.B."/>
            <person name="Faurdal D."/>
            <person name="Vuksanovic O."/>
            <person name="Mourched A.-S."/>
            <person name="Charusanti P."/>
            <person name="Shaw S."/>
            <person name="Blin K."/>
            <person name="Weber T."/>
        </authorList>
    </citation>
    <scope>NUCLEOTIDE SEQUENCE [LARGE SCALE GENOMIC DNA]</scope>
    <source>
        <strain evidence="4 5">NBC_00206</strain>
    </source>
</reference>
<evidence type="ECO:0000256" key="2">
    <source>
        <dbReference type="SAM" id="Phobius"/>
    </source>
</evidence>
<evidence type="ECO:0000313" key="4">
    <source>
        <dbReference type="EMBL" id="WTO83657.1"/>
    </source>
</evidence>
<evidence type="ECO:0000256" key="1">
    <source>
        <dbReference type="SAM" id="MobiDB-lite"/>
    </source>
</evidence>
<keyword evidence="5" id="KW-1185">Reference proteome</keyword>
<proteinExistence type="predicted"/>
<accession>A0ABZ1IWW7</accession>
<evidence type="ECO:0000259" key="3">
    <source>
        <dbReference type="Pfam" id="PF00656"/>
    </source>
</evidence>
<dbReference type="EMBL" id="CP108125">
    <property type="protein sequence ID" value="WTO83657.1"/>
    <property type="molecule type" value="Genomic_DNA"/>
</dbReference>
<dbReference type="Proteomes" id="UP001622690">
    <property type="component" value="Chromosome"/>
</dbReference>
<feature type="region of interest" description="Disordered" evidence="1">
    <location>
        <begin position="242"/>
        <end position="262"/>
    </location>
</feature>
<feature type="domain" description="Peptidase C14 caspase" evidence="3">
    <location>
        <begin position="10"/>
        <end position="193"/>
    </location>
</feature>
<dbReference type="Pfam" id="PF00656">
    <property type="entry name" value="Peptidase_C14"/>
    <property type="match status" value="1"/>
</dbReference>
<dbReference type="InterPro" id="IPR029030">
    <property type="entry name" value="Caspase-like_dom_sf"/>
</dbReference>
<feature type="compositionally biased region" description="Pro residues" evidence="1">
    <location>
        <begin position="250"/>
        <end position="261"/>
    </location>
</feature>
<evidence type="ECO:0000313" key="5">
    <source>
        <dbReference type="Proteomes" id="UP001622690"/>
    </source>
</evidence>
<dbReference type="RefSeq" id="WP_406257806.1">
    <property type="nucleotide sequence ID" value="NZ_CP108125.1"/>
</dbReference>
<gene>
    <name evidence="4" type="ORF">OHU27_14990</name>
</gene>
<feature type="transmembrane region" description="Helical" evidence="2">
    <location>
        <begin position="624"/>
        <end position="647"/>
    </location>
</feature>
<feature type="region of interest" description="Disordered" evidence="1">
    <location>
        <begin position="514"/>
        <end position="554"/>
    </location>
</feature>
<dbReference type="Gene3D" id="3.40.50.1460">
    <property type="match status" value="1"/>
</dbReference>
<protein>
    <submittedName>
        <fullName evidence="4">Caspase family protein</fullName>
    </submittedName>
</protein>
<dbReference type="InterPro" id="IPR011600">
    <property type="entry name" value="Pept_C14_caspase"/>
</dbReference>
<keyword evidence="2" id="KW-0472">Membrane</keyword>
<feature type="transmembrane region" description="Helical" evidence="2">
    <location>
        <begin position="696"/>
        <end position="716"/>
    </location>
</feature>
<dbReference type="SUPFAM" id="SSF52129">
    <property type="entry name" value="Caspase-like"/>
    <property type="match status" value="1"/>
</dbReference>
<feature type="transmembrane region" description="Helical" evidence="2">
    <location>
        <begin position="659"/>
        <end position="676"/>
    </location>
</feature>
<name>A0ABZ1IWW7_9ACTN</name>
<sequence>MIRLPDRERSRAFLFGTASYESDEFPDLPAVANNLEDLHAVLTSPDGAFAAEHCTVLLDPPDAIPLYDALHHQATEATDTLLIYFSGHGLRKLFGDGLHLALPHTRSVNQSVSGFDYDRLREVVHSSRAKNKIVIVDSCYSGRAIQSMSGAAPDLDIEGSCLLTSATGNSKALAPPGERHTTFSGALIHLLQYGTPEAGPLLSFGIISDELRSNALRQNGIPIPGQQFHGTAQHIALARNAAAPSADAAAPPPTVPPPPRPTARHAYVSRPLPFAGTSHATKEQLAETIRGHWGVAADRFFRRMGTPSHPSESWGELRSWLRQFNDPLIDDVEGRIVLIDRYLSDPGVPHDHKVLQLLHWLDPQGPAVYRGRPITYAALANACLRRYVGGGRRDAELLEDLSGPHRLLDALSGFAALGRLRGVQRKWEKALKAWQAADSTSWPTEVRQWAADVGPGALLAGLLPQEHLVEARRRLPAKGRPPAPSIDWYSQLLRAAGGRETLLGGLVEAEWSQRARQEGLAKAREGERRRRAAEEARKRQQEEERRAQEEARKAEELRLQRKREREKQRLAEEPRLREERRRAEEERQRRARQAEAEEQERQRRLGQWRAAEAVRLRPAARAGAVVRAFTLGAVWALFPIVAVWLTWWFSSYEFDAAQLLSWLACVVSAAALYRLAPCAYRLGAAFKPRLRTPATWLPPARTALGTGAVLLVYGLIGGDSSSRASEIKADSDYLREVGLGDFLTYVGQDGSRASFTDILTGLLAVLAAAACVWLGLHAGRTTARGWEERYTRAQEEARGPARQR</sequence>
<keyword evidence="2" id="KW-0812">Transmembrane</keyword>
<feature type="transmembrane region" description="Helical" evidence="2">
    <location>
        <begin position="758"/>
        <end position="776"/>
    </location>
</feature>